<evidence type="ECO:0000259" key="2">
    <source>
        <dbReference type="Pfam" id="PF24314"/>
    </source>
</evidence>
<comment type="caution">
    <text evidence="3">The sequence shown here is derived from an EMBL/GenBank/DDBJ whole genome shotgun (WGS) entry which is preliminary data.</text>
</comment>
<evidence type="ECO:0000313" key="3">
    <source>
        <dbReference type="EMBL" id="RDU74041.1"/>
    </source>
</evidence>
<dbReference type="InterPro" id="IPR036034">
    <property type="entry name" value="PDZ_sf"/>
</dbReference>
<dbReference type="Pfam" id="PF13180">
    <property type="entry name" value="PDZ_2"/>
    <property type="match status" value="1"/>
</dbReference>
<organism evidence="3 4">
    <name type="scientific">Helicobacter anseris</name>
    <dbReference type="NCBI Taxonomy" id="375926"/>
    <lineage>
        <taxon>Bacteria</taxon>
        <taxon>Pseudomonadati</taxon>
        <taxon>Campylobacterota</taxon>
        <taxon>Epsilonproteobacteria</taxon>
        <taxon>Campylobacterales</taxon>
        <taxon>Helicobacteraceae</taxon>
        <taxon>Helicobacter</taxon>
    </lineage>
</organism>
<dbReference type="InterPro" id="IPR001478">
    <property type="entry name" value="PDZ"/>
</dbReference>
<evidence type="ECO:0000313" key="4">
    <source>
        <dbReference type="Proteomes" id="UP000256695"/>
    </source>
</evidence>
<dbReference type="InterPro" id="IPR055911">
    <property type="entry name" value="DUF7488"/>
</dbReference>
<dbReference type="RefSeq" id="WP_115578871.1">
    <property type="nucleotide sequence ID" value="NZ_NXLX01000006.1"/>
</dbReference>
<gene>
    <name evidence="3" type="ORF">CQA57_03595</name>
</gene>
<name>A0A3D8JAX1_9HELI</name>
<keyword evidence="4" id="KW-1185">Reference proteome</keyword>
<dbReference type="Pfam" id="PF24314">
    <property type="entry name" value="DUF7488"/>
    <property type="match status" value="1"/>
</dbReference>
<dbReference type="OrthoDB" id="5338305at2"/>
<proteinExistence type="predicted"/>
<dbReference type="Gene3D" id="2.30.42.10">
    <property type="match status" value="1"/>
</dbReference>
<reference evidence="3 4" key="1">
    <citation type="submission" date="2018-04" db="EMBL/GenBank/DDBJ databases">
        <title>Novel Campyloabacter and Helicobacter Species and Strains.</title>
        <authorList>
            <person name="Mannion A.J."/>
            <person name="Shen Z."/>
            <person name="Fox J.G."/>
        </authorList>
    </citation>
    <scope>NUCLEOTIDE SEQUENCE [LARGE SCALE GENOMIC DNA]</scope>
    <source>
        <strain evidence="3 4">MIT 04-9362</strain>
    </source>
</reference>
<evidence type="ECO:0000259" key="1">
    <source>
        <dbReference type="Pfam" id="PF13180"/>
    </source>
</evidence>
<dbReference type="AlphaFoldDB" id="A0A3D8JAX1"/>
<feature type="domain" description="PDZ" evidence="1">
    <location>
        <begin position="170"/>
        <end position="240"/>
    </location>
</feature>
<dbReference type="SUPFAM" id="SSF50156">
    <property type="entry name" value="PDZ domain-like"/>
    <property type="match status" value="1"/>
</dbReference>
<dbReference type="EMBL" id="NXLX01000006">
    <property type="protein sequence ID" value="RDU74041.1"/>
    <property type="molecule type" value="Genomic_DNA"/>
</dbReference>
<dbReference type="Proteomes" id="UP000256695">
    <property type="component" value="Unassembled WGS sequence"/>
</dbReference>
<accession>A0A3D8JAX1</accession>
<protein>
    <submittedName>
        <fullName evidence="3">Uncharacterized protein</fullName>
    </submittedName>
</protein>
<feature type="domain" description="DUF7488" evidence="2">
    <location>
        <begin position="19"/>
        <end position="165"/>
    </location>
</feature>
<sequence>MVYKHFIFTFLCLISLSFGMDFSFCKDRYQETTLAFRDTRAIPIVFKDKIYYVIYSKSPIIAKEVIKSDPFVGLYLLDVKRPSKGYTLKEIEAMPDDIEVAIIGSEKIQKTKILQEQKGFINYAKTNDVIEPNEIVSNICYQIYGIGTKEGFVDKKYLERFLSQDEVYYGDIGVRLKDNSNQISQIDPFFANNPFKPEDVIIQINGKKTSAENLQWIIANLDYQSRAKITILRYEDSKEVQKTFEVGVEKLFGGFLLQDTFFESQGIKIDRELVIRRISKNLHNGLENLQRGDQILWVNKHNPKKMQGDIFFNLRQTLSDAYSKEGFIELLISRNGLQFSIKIYPNQTKESQ</sequence>